<protein>
    <recommendedName>
        <fullName evidence="2">DUF7896 domain-containing protein</fullName>
    </recommendedName>
</protein>
<dbReference type="Pfam" id="PF25438">
    <property type="entry name" value="DUF7896"/>
    <property type="match status" value="1"/>
</dbReference>
<evidence type="ECO:0000313" key="3">
    <source>
        <dbReference type="EMBL" id="KAL1842451.1"/>
    </source>
</evidence>
<feature type="region of interest" description="Disordered" evidence="1">
    <location>
        <begin position="476"/>
        <end position="506"/>
    </location>
</feature>
<proteinExistence type="predicted"/>
<evidence type="ECO:0000313" key="4">
    <source>
        <dbReference type="Proteomes" id="UP001583172"/>
    </source>
</evidence>
<evidence type="ECO:0000256" key="1">
    <source>
        <dbReference type="SAM" id="MobiDB-lite"/>
    </source>
</evidence>
<gene>
    <name evidence="3" type="ORF">VTJ49DRAFT_5188</name>
</gene>
<accession>A0ABR3VL18</accession>
<feature type="region of interest" description="Disordered" evidence="1">
    <location>
        <begin position="95"/>
        <end position="114"/>
    </location>
</feature>
<dbReference type="PANTHER" id="PTHR42031">
    <property type="entry name" value="KEY LIME PATHOGENICITY PROTEIN"/>
    <property type="match status" value="1"/>
</dbReference>
<dbReference type="InterPro" id="IPR057218">
    <property type="entry name" value="DUF7896"/>
</dbReference>
<feature type="compositionally biased region" description="Polar residues" evidence="1">
    <location>
        <begin position="32"/>
        <end position="41"/>
    </location>
</feature>
<feature type="region of interest" description="Disordered" evidence="1">
    <location>
        <begin position="1"/>
        <end position="87"/>
    </location>
</feature>
<feature type="compositionally biased region" description="Polar residues" evidence="1">
    <location>
        <begin position="51"/>
        <end position="71"/>
    </location>
</feature>
<evidence type="ECO:0000259" key="2">
    <source>
        <dbReference type="Pfam" id="PF25438"/>
    </source>
</evidence>
<feature type="compositionally biased region" description="Basic and acidic residues" evidence="1">
    <location>
        <begin position="489"/>
        <end position="498"/>
    </location>
</feature>
<feature type="compositionally biased region" description="Low complexity" evidence="1">
    <location>
        <begin position="352"/>
        <end position="373"/>
    </location>
</feature>
<organism evidence="3 4">
    <name type="scientific">Humicola insolens</name>
    <name type="common">Soft-rot fungus</name>
    <dbReference type="NCBI Taxonomy" id="85995"/>
    <lineage>
        <taxon>Eukaryota</taxon>
        <taxon>Fungi</taxon>
        <taxon>Dikarya</taxon>
        <taxon>Ascomycota</taxon>
        <taxon>Pezizomycotina</taxon>
        <taxon>Sordariomycetes</taxon>
        <taxon>Sordariomycetidae</taxon>
        <taxon>Sordariales</taxon>
        <taxon>Chaetomiaceae</taxon>
        <taxon>Mycothermus</taxon>
    </lineage>
</organism>
<keyword evidence="4" id="KW-1185">Reference proteome</keyword>
<feature type="region of interest" description="Disordered" evidence="1">
    <location>
        <begin position="258"/>
        <end position="309"/>
    </location>
</feature>
<comment type="caution">
    <text evidence="3">The sequence shown here is derived from an EMBL/GenBank/DDBJ whole genome shotgun (WGS) entry which is preliminary data.</text>
</comment>
<feature type="region of interest" description="Disordered" evidence="1">
    <location>
        <begin position="343"/>
        <end position="388"/>
    </location>
</feature>
<reference evidence="3 4" key="1">
    <citation type="journal article" date="2024" name="Commun. Biol.">
        <title>Comparative genomic analysis of thermophilic fungi reveals convergent evolutionary adaptations and gene losses.</title>
        <authorList>
            <person name="Steindorff A.S."/>
            <person name="Aguilar-Pontes M.V."/>
            <person name="Robinson A.J."/>
            <person name="Andreopoulos B."/>
            <person name="LaButti K."/>
            <person name="Kuo A."/>
            <person name="Mondo S."/>
            <person name="Riley R."/>
            <person name="Otillar R."/>
            <person name="Haridas S."/>
            <person name="Lipzen A."/>
            <person name="Grimwood J."/>
            <person name="Schmutz J."/>
            <person name="Clum A."/>
            <person name="Reid I.D."/>
            <person name="Moisan M.C."/>
            <person name="Butler G."/>
            <person name="Nguyen T.T.M."/>
            <person name="Dewar K."/>
            <person name="Conant G."/>
            <person name="Drula E."/>
            <person name="Henrissat B."/>
            <person name="Hansel C."/>
            <person name="Singer S."/>
            <person name="Hutchinson M.I."/>
            <person name="de Vries R.P."/>
            <person name="Natvig D.O."/>
            <person name="Powell A.J."/>
            <person name="Tsang A."/>
            <person name="Grigoriev I.V."/>
        </authorList>
    </citation>
    <scope>NUCLEOTIDE SEQUENCE [LARGE SCALE GENOMIC DNA]</scope>
    <source>
        <strain evidence="3 4">CBS 620.91</strain>
    </source>
</reference>
<sequence>MDGQHDVEQIKAQLKKNEQEKRRLMQELSRAQVGSSNSAYNFTGRPGGSAMSRSSTTGLRVQPQPGQQEQSRPMKRSKTTHSAETSARALMRTPSTMARQGSSPRSLVVDGSSTRPWPVRHNLPAAGPYAMDYLGQYSMPNSFLPDTSTLGVVTGREMNVAEFLSMYNDDSISATSPIAIPTSGMPSPLEPEKDVAASYPSLCGSNTSTLDTVPMSRGNSSLTDGASFASQFNQMVRIQSQQSIVGFRPNPMAIAPQASLHRKRSSDGQAIIPYPSSVPTFPTQHQHPMELSLSQSSMQSASSTNDLSGHALSQHLSMERSESARSNSSLKLRAKEALARQNYAAKSRQLQPKPTTTSSKPSSITTPNPIPGSDVNSKTPITKAKYERPRHPKVKCMQCNDHPHGFRGEHELRRHTEAKHKSMVKKWICRDPAEVGIPHDETAVRPLSECNKCSGKKQYGAYYNAAAHLRRTHFNVKPKKGGKVGGGAEAKDGGEKRGGKGGGDWPSMTELKKWMVEVLVPMDQPGAFAVEDGEESLGGYDGLEEVEKPLTSSAAAIAVAAPLDLDVSGSSVDTAAFTHLGGMFGSQNYDLAGINAAALSFPGDLDSLLYPPPLDGPVLDFGAVQQDMGMNMGMSMNLDIALNTMDMSAPSLSVMGLDGYASPGSSTATITKAGFMDQTLPTVAGGFKGDGGADLAELDFDLTFAAR</sequence>
<feature type="compositionally biased region" description="Basic and acidic residues" evidence="1">
    <location>
        <begin position="1"/>
        <end position="25"/>
    </location>
</feature>
<dbReference type="PANTHER" id="PTHR42031:SF1">
    <property type="entry name" value="KEY LIME PATHOGENICITY PROTEIN"/>
    <property type="match status" value="1"/>
</dbReference>
<feature type="compositionally biased region" description="Low complexity" evidence="1">
    <location>
        <begin position="291"/>
        <end position="303"/>
    </location>
</feature>
<feature type="domain" description="DUF7896" evidence="2">
    <location>
        <begin position="423"/>
        <end position="518"/>
    </location>
</feature>
<name>A0ABR3VL18_HUMIN</name>
<feature type="compositionally biased region" description="Polar residues" evidence="1">
    <location>
        <begin position="277"/>
        <end position="286"/>
    </location>
</feature>
<dbReference type="EMBL" id="JAZGSY010000042">
    <property type="protein sequence ID" value="KAL1842451.1"/>
    <property type="molecule type" value="Genomic_DNA"/>
</dbReference>
<dbReference type="Proteomes" id="UP001583172">
    <property type="component" value="Unassembled WGS sequence"/>
</dbReference>